<dbReference type="PANTHER" id="PTHR10642:SF26">
    <property type="entry name" value="RIBONUCLEASE H1"/>
    <property type="match status" value="1"/>
</dbReference>
<dbReference type="EMBL" id="DOTR01000039">
    <property type="protein sequence ID" value="HCA02096.1"/>
    <property type="molecule type" value="Genomic_DNA"/>
</dbReference>
<evidence type="ECO:0000256" key="6">
    <source>
        <dbReference type="ARBA" id="ARBA00012180"/>
    </source>
</evidence>
<evidence type="ECO:0000256" key="13">
    <source>
        <dbReference type="SAM" id="MobiDB-lite"/>
    </source>
</evidence>
<proteinExistence type="inferred from homology"/>
<evidence type="ECO:0000256" key="11">
    <source>
        <dbReference type="ARBA" id="ARBA00022801"/>
    </source>
</evidence>
<dbReference type="EC" id="3.1.26.4" evidence="6"/>
<dbReference type="InterPro" id="IPR017067">
    <property type="entry name" value="RNase_H1_euk"/>
</dbReference>
<dbReference type="CDD" id="cd09278">
    <property type="entry name" value="RNase_HI_prokaryote_like"/>
    <property type="match status" value="1"/>
</dbReference>
<evidence type="ECO:0000256" key="2">
    <source>
        <dbReference type="ARBA" id="ARBA00001946"/>
    </source>
</evidence>
<dbReference type="PIRSF" id="PIRSF036852">
    <property type="entry name" value="Ribonuclease_H1_euk"/>
    <property type="match status" value="1"/>
</dbReference>
<evidence type="ECO:0000256" key="12">
    <source>
        <dbReference type="ARBA" id="ARBA00022842"/>
    </source>
</evidence>
<comment type="catalytic activity">
    <reaction evidence="1">
        <text>Endonucleolytic cleavage to 5'-phosphomonoester.</text>
        <dbReference type="EC" id="3.1.26.4"/>
    </reaction>
</comment>
<dbReference type="InterPro" id="IPR009027">
    <property type="entry name" value="Ribosomal_bL9/RNase_H1_N"/>
</dbReference>
<evidence type="ECO:0000313" key="15">
    <source>
        <dbReference type="EMBL" id="HCA02096.1"/>
    </source>
</evidence>
<evidence type="ECO:0000256" key="1">
    <source>
        <dbReference type="ARBA" id="ARBA00000077"/>
    </source>
</evidence>
<comment type="caution">
    <text evidence="15">The sequence shown here is derived from an EMBL/GenBank/DDBJ whole genome shotgun (WGS) entry which is preliminary data.</text>
</comment>
<dbReference type="GO" id="GO:0004523">
    <property type="term" value="F:RNA-DNA hybrid ribonuclease activity"/>
    <property type="evidence" value="ECO:0007669"/>
    <property type="project" value="UniProtKB-EC"/>
</dbReference>
<comment type="similarity">
    <text evidence="4">Belongs to the RNase H family.</text>
</comment>
<dbReference type="InterPro" id="IPR037056">
    <property type="entry name" value="RNase_H1_N_sf"/>
</dbReference>
<reference evidence="15" key="1">
    <citation type="journal article" date="2018" name="Nat. Biotechnol.">
        <title>A standardized bacterial taxonomy based on genome phylogeny substantially revises the tree of life.</title>
        <authorList>
            <person name="Parks D.H."/>
            <person name="Chuvochina M."/>
            <person name="Waite D.W."/>
            <person name="Rinke C."/>
            <person name="Skarshewski A."/>
            <person name="Chaumeil P.A."/>
            <person name="Hugenholtz P."/>
        </authorList>
    </citation>
    <scope>NUCLEOTIDE SEQUENCE [LARGE SCALE GENOMIC DNA]</scope>
    <source>
        <strain evidence="15">UBA11284</strain>
    </source>
</reference>
<dbReference type="GO" id="GO:0000287">
    <property type="term" value="F:magnesium ion binding"/>
    <property type="evidence" value="ECO:0007669"/>
    <property type="project" value="InterPro"/>
</dbReference>
<dbReference type="Gene3D" id="3.40.970.10">
    <property type="entry name" value="Ribonuclease H1, N-terminal domain"/>
    <property type="match status" value="1"/>
</dbReference>
<dbReference type="InterPro" id="IPR011320">
    <property type="entry name" value="RNase_H1_N"/>
</dbReference>
<evidence type="ECO:0000256" key="5">
    <source>
        <dbReference type="ARBA" id="ARBA00011245"/>
    </source>
</evidence>
<dbReference type="PANTHER" id="PTHR10642">
    <property type="entry name" value="RIBONUCLEASE H1"/>
    <property type="match status" value="1"/>
</dbReference>
<dbReference type="GO" id="GO:0003676">
    <property type="term" value="F:nucleic acid binding"/>
    <property type="evidence" value="ECO:0007669"/>
    <property type="project" value="InterPro"/>
</dbReference>
<evidence type="ECO:0000256" key="8">
    <source>
        <dbReference type="ARBA" id="ARBA00022722"/>
    </source>
</evidence>
<feature type="region of interest" description="Disordered" evidence="13">
    <location>
        <begin position="61"/>
        <end position="80"/>
    </location>
</feature>
<name>A0A3D0KF12_9GAMM</name>
<dbReference type="SUPFAM" id="SSF55658">
    <property type="entry name" value="L9 N-domain-like"/>
    <property type="match status" value="1"/>
</dbReference>
<evidence type="ECO:0000256" key="3">
    <source>
        <dbReference type="ARBA" id="ARBA00004065"/>
    </source>
</evidence>
<comment type="subunit">
    <text evidence="5">Monomer.</text>
</comment>
<comment type="function">
    <text evidence="3">Endonuclease that specifically degrades the RNA of RNA-DNA hybrids.</text>
</comment>
<dbReference type="Pfam" id="PF00075">
    <property type="entry name" value="RNase_H"/>
    <property type="match status" value="1"/>
</dbReference>
<evidence type="ECO:0000256" key="7">
    <source>
        <dbReference type="ARBA" id="ARBA00017721"/>
    </source>
</evidence>
<keyword evidence="10" id="KW-0255">Endonuclease</keyword>
<evidence type="ECO:0000256" key="9">
    <source>
        <dbReference type="ARBA" id="ARBA00022723"/>
    </source>
</evidence>
<dbReference type="AlphaFoldDB" id="A0A3D0KF12"/>
<evidence type="ECO:0000259" key="14">
    <source>
        <dbReference type="PROSITE" id="PS50879"/>
    </source>
</evidence>
<feature type="domain" description="RNase H type-1" evidence="14">
    <location>
        <begin position="84"/>
        <end position="233"/>
    </location>
</feature>
<sequence length="257" mass="28110">MAKARKWYVVWVGRTPGIYTTWAECEREVKGFPSARYKFFPSQEIALQAFAKTAKAPAPKASASLPAKKPAAKKPKAPAQTTQSAVDVEIFCDGACDPNPGPSGSGVVVYHQGVLSDLYYGHFAPMGTNNTAELLALQESLSLAKTALSEGKSVRIRADSQYAIKCISQWASGWKKRGWRRPNNEPVKNQVIVEAAYNLYCDIGHAIELVHVKAHAGIEGNELADRMAMKASLERQGAFVKYQGTLNAEEILRLQRG</sequence>
<dbReference type="InterPro" id="IPR012337">
    <property type="entry name" value="RNaseH-like_sf"/>
</dbReference>
<dbReference type="InterPro" id="IPR022892">
    <property type="entry name" value="RNaseHI"/>
</dbReference>
<dbReference type="GO" id="GO:0043137">
    <property type="term" value="P:DNA replication, removal of RNA primer"/>
    <property type="evidence" value="ECO:0007669"/>
    <property type="project" value="TreeGrafter"/>
</dbReference>
<organism evidence="15">
    <name type="scientific">Halomonas campaniensis</name>
    <dbReference type="NCBI Taxonomy" id="213554"/>
    <lineage>
        <taxon>Bacteria</taxon>
        <taxon>Pseudomonadati</taxon>
        <taxon>Pseudomonadota</taxon>
        <taxon>Gammaproteobacteria</taxon>
        <taxon>Oceanospirillales</taxon>
        <taxon>Halomonadaceae</taxon>
        <taxon>Halomonas</taxon>
    </lineage>
</organism>
<dbReference type="SUPFAM" id="SSF53098">
    <property type="entry name" value="Ribonuclease H-like"/>
    <property type="match status" value="1"/>
</dbReference>
<dbReference type="InterPro" id="IPR050092">
    <property type="entry name" value="RNase_H"/>
</dbReference>
<dbReference type="PROSITE" id="PS50879">
    <property type="entry name" value="RNASE_H_1"/>
    <property type="match status" value="1"/>
</dbReference>
<accession>A0A3D0KF12</accession>
<evidence type="ECO:0000256" key="10">
    <source>
        <dbReference type="ARBA" id="ARBA00022759"/>
    </source>
</evidence>
<dbReference type="FunFam" id="3.40.970.10:FF:000002">
    <property type="entry name" value="Ribonuclease H"/>
    <property type="match status" value="1"/>
</dbReference>
<keyword evidence="12" id="KW-0460">Magnesium</keyword>
<evidence type="ECO:0000256" key="4">
    <source>
        <dbReference type="ARBA" id="ARBA00005300"/>
    </source>
</evidence>
<dbReference type="Pfam" id="PF01693">
    <property type="entry name" value="Cauli_VI"/>
    <property type="match status" value="1"/>
</dbReference>
<dbReference type="InterPro" id="IPR036397">
    <property type="entry name" value="RNaseH_sf"/>
</dbReference>
<keyword evidence="8" id="KW-0540">Nuclease</keyword>
<keyword evidence="11" id="KW-0378">Hydrolase</keyword>
<gene>
    <name evidence="15" type="ORF">DEO68_07930</name>
</gene>
<keyword evidence="9" id="KW-0479">Metal-binding</keyword>
<dbReference type="InterPro" id="IPR002156">
    <property type="entry name" value="RNaseH_domain"/>
</dbReference>
<protein>
    <recommendedName>
        <fullName evidence="7">Ribonuclease H</fullName>
        <ecNumber evidence="6">3.1.26.4</ecNumber>
    </recommendedName>
</protein>
<dbReference type="Gene3D" id="3.30.420.10">
    <property type="entry name" value="Ribonuclease H-like superfamily/Ribonuclease H"/>
    <property type="match status" value="1"/>
</dbReference>
<comment type="cofactor">
    <cofactor evidence="2">
        <name>Mg(2+)</name>
        <dbReference type="ChEBI" id="CHEBI:18420"/>
    </cofactor>
</comment>